<dbReference type="GO" id="GO:0005576">
    <property type="term" value="C:extracellular region"/>
    <property type="evidence" value="ECO:0007669"/>
    <property type="project" value="UniProtKB-SubCell"/>
</dbReference>
<evidence type="ECO:0000313" key="7">
    <source>
        <dbReference type="Proteomes" id="UP000177395"/>
    </source>
</evidence>
<keyword evidence="2" id="KW-0964">Secreted</keyword>
<sequence length="460" mass="48576">MKALFRPSIFWPTTLLLTLAICVFLLPIPLPTVSAQTIGDTPTTVDVHVYKKFSGDSQGYTESDFSFKIIGVNFNETVPHDSVVALEPGTYTVEEIVPDGLVKSDWRVGWYGSGCNPDPNNEYLAMIEIQESDLGQFNSPLPCEADNQYRPEAGGGGGVDMATLKVVKLVVGTSTAPDSFSFNVNGASTTAFESDGTNDMTVEVGTYNVVEDSVPSDFAVSYDNCTDIVLIKDETETCTITNTFNDGNGGGNGTSTREYRIEGYVWHDANQDGLWPEGEDPLEGWIVTITDGVTTATTSTDATGYYSFVVEAGTWVLSESVWSNWLQSFPSSPQSYTVTVPRNEEGNETVTWLGNLKNWFIPTAYAAIVETYSGFNFGNFFGGGGNGGGNGGNGDGGGSGGGSSGGGSGGSSNGGGTPKILGEQITAVPTGALEAGRGGAAPRLSSALSWLWPIFAWLGF</sequence>
<feature type="compositionally biased region" description="Gly residues" evidence="4">
    <location>
        <begin position="392"/>
        <end position="417"/>
    </location>
</feature>
<evidence type="ECO:0000256" key="1">
    <source>
        <dbReference type="ARBA" id="ARBA00004613"/>
    </source>
</evidence>
<keyword evidence="3" id="KW-0732">Signal</keyword>
<dbReference type="SUPFAM" id="SSF117074">
    <property type="entry name" value="Hypothetical protein PA1324"/>
    <property type="match status" value="1"/>
</dbReference>
<dbReference type="InterPro" id="IPR033764">
    <property type="entry name" value="Sdr_B"/>
</dbReference>
<name>A0A1F6FK04_9BACT</name>
<dbReference type="Gene3D" id="2.60.40.10">
    <property type="entry name" value="Immunoglobulins"/>
    <property type="match status" value="1"/>
</dbReference>
<comment type="caution">
    <text evidence="6">The sequence shown here is derived from an EMBL/GenBank/DDBJ whole genome shotgun (WGS) entry which is preliminary data.</text>
</comment>
<gene>
    <name evidence="6" type="ORF">A2392_01830</name>
</gene>
<reference evidence="6 7" key="1">
    <citation type="journal article" date="2016" name="Nat. Commun.">
        <title>Thousands of microbial genomes shed light on interconnected biogeochemical processes in an aquifer system.</title>
        <authorList>
            <person name="Anantharaman K."/>
            <person name="Brown C.T."/>
            <person name="Hug L.A."/>
            <person name="Sharon I."/>
            <person name="Castelle C.J."/>
            <person name="Probst A.J."/>
            <person name="Thomas B.C."/>
            <person name="Singh A."/>
            <person name="Wilkins M.J."/>
            <person name="Karaoz U."/>
            <person name="Brodie E.L."/>
            <person name="Williams K.H."/>
            <person name="Hubbard S.S."/>
            <person name="Banfield J.F."/>
        </authorList>
    </citation>
    <scope>NUCLEOTIDE SEQUENCE [LARGE SCALE GENOMIC DNA]</scope>
</reference>
<evidence type="ECO:0000256" key="2">
    <source>
        <dbReference type="ARBA" id="ARBA00022525"/>
    </source>
</evidence>
<dbReference type="Pfam" id="PF17210">
    <property type="entry name" value="SdrD_B"/>
    <property type="match status" value="1"/>
</dbReference>
<dbReference type="STRING" id="1798531.A2392_01830"/>
<feature type="domain" description="SD-repeat containing protein B" evidence="5">
    <location>
        <begin position="262"/>
        <end position="317"/>
    </location>
</feature>
<dbReference type="EMBL" id="MFMS01000002">
    <property type="protein sequence ID" value="OGG86180.1"/>
    <property type="molecule type" value="Genomic_DNA"/>
</dbReference>
<protein>
    <recommendedName>
        <fullName evidence="5">SD-repeat containing protein B domain-containing protein</fullName>
    </recommendedName>
</protein>
<dbReference type="Proteomes" id="UP000177395">
    <property type="component" value="Unassembled WGS sequence"/>
</dbReference>
<organism evidence="6 7">
    <name type="scientific">Candidatus Kaiserbacteria bacterium RIFOXYB1_FULL_46_14</name>
    <dbReference type="NCBI Taxonomy" id="1798531"/>
    <lineage>
        <taxon>Bacteria</taxon>
        <taxon>Candidatus Kaiseribacteriota</taxon>
    </lineage>
</organism>
<comment type="subcellular location">
    <subcellularLocation>
        <location evidence="1">Secreted</location>
    </subcellularLocation>
</comment>
<feature type="region of interest" description="Disordered" evidence="4">
    <location>
        <begin position="392"/>
        <end position="421"/>
    </location>
</feature>
<evidence type="ECO:0000256" key="4">
    <source>
        <dbReference type="SAM" id="MobiDB-lite"/>
    </source>
</evidence>
<evidence type="ECO:0000259" key="5">
    <source>
        <dbReference type="Pfam" id="PF17210"/>
    </source>
</evidence>
<evidence type="ECO:0000256" key="3">
    <source>
        <dbReference type="ARBA" id="ARBA00022729"/>
    </source>
</evidence>
<dbReference type="AlphaFoldDB" id="A0A1F6FK04"/>
<evidence type="ECO:0000313" key="6">
    <source>
        <dbReference type="EMBL" id="OGG86180.1"/>
    </source>
</evidence>
<dbReference type="InterPro" id="IPR013783">
    <property type="entry name" value="Ig-like_fold"/>
</dbReference>
<proteinExistence type="predicted"/>
<accession>A0A1F6FK04</accession>